<proteinExistence type="predicted"/>
<dbReference type="KEGG" id="smer:DU99_00515"/>
<dbReference type="Proteomes" id="UP000429484">
    <property type="component" value="Unassembled WGS sequence"/>
</dbReference>
<feature type="transmembrane region" description="Helical" evidence="1">
    <location>
        <begin position="87"/>
        <end position="107"/>
    </location>
</feature>
<keyword evidence="1" id="KW-1133">Transmembrane helix</keyword>
<dbReference type="RefSeq" id="WP_003532519.1">
    <property type="nucleotide sequence ID" value="NZ_BJNJ01000108.1"/>
</dbReference>
<comment type="caution">
    <text evidence="2">The sequence shown here is derived from an EMBL/GenBank/DDBJ whole genome shotgun (WGS) entry which is preliminary data.</text>
</comment>
<accession>A0A222JBX4</accession>
<dbReference type="AlphaFoldDB" id="A0A222JBX4"/>
<organism evidence="2 3">
    <name type="scientific">Rhizobium meliloti</name>
    <name type="common">Ensifer meliloti</name>
    <name type="synonym">Sinorhizobium meliloti</name>
    <dbReference type="NCBI Taxonomy" id="382"/>
    <lineage>
        <taxon>Bacteria</taxon>
        <taxon>Pseudomonadati</taxon>
        <taxon>Pseudomonadota</taxon>
        <taxon>Alphaproteobacteria</taxon>
        <taxon>Hyphomicrobiales</taxon>
        <taxon>Rhizobiaceae</taxon>
        <taxon>Sinorhizobium/Ensifer group</taxon>
        <taxon>Sinorhizobium</taxon>
    </lineage>
</organism>
<name>A0A222JBX4_RHIML</name>
<dbReference type="GeneID" id="89574420"/>
<feature type="transmembrane region" description="Helical" evidence="1">
    <location>
        <begin position="12"/>
        <end position="34"/>
    </location>
</feature>
<evidence type="ECO:0000256" key="1">
    <source>
        <dbReference type="SAM" id="Phobius"/>
    </source>
</evidence>
<reference evidence="2 3" key="1">
    <citation type="journal article" date="2013" name="Genome Biol.">
        <title>Comparative genomics of the core and accessory genomes of 48 Sinorhizobium strains comprising five genospecies.</title>
        <authorList>
            <person name="Sugawara M."/>
            <person name="Epstein B."/>
            <person name="Badgley B.D."/>
            <person name="Unno T."/>
            <person name="Xu L."/>
            <person name="Reese J."/>
            <person name="Gyaneshwar P."/>
            <person name="Denny R."/>
            <person name="Mudge J."/>
            <person name="Bharti A.K."/>
            <person name="Farmer A.D."/>
            <person name="May G.D."/>
            <person name="Woodward J.E."/>
            <person name="Medigue C."/>
            <person name="Vallenet D."/>
            <person name="Lajus A."/>
            <person name="Rouy Z."/>
            <person name="Martinez-Vaz B."/>
            <person name="Tiffin P."/>
            <person name="Young N.D."/>
            <person name="Sadowsky M.J."/>
        </authorList>
    </citation>
    <scope>NUCLEOTIDE SEQUENCE [LARGE SCALE GENOMIC DNA]</scope>
    <source>
        <strain evidence="2 3">N6B1</strain>
    </source>
</reference>
<protein>
    <submittedName>
        <fullName evidence="2">Uncharacterized protein</fullName>
    </submittedName>
</protein>
<dbReference type="EMBL" id="WISR01000120">
    <property type="protein sequence ID" value="MQW33466.1"/>
    <property type="molecule type" value="Genomic_DNA"/>
</dbReference>
<dbReference type="OMA" id="PTMASIW"/>
<keyword evidence="1" id="KW-0472">Membrane</keyword>
<sequence length="127" mass="14106">MAYEPPKQSFAGQIFDVITLLVLTIGALYIPLYLGLAGAAKVPDPIPDPTWEALGQNATEQQQWAALGITDPAAANDIITARFDYSFSWASLIVMAVLVIGYFVMVVRLSDREYREVIEERFGTERH</sequence>
<evidence type="ECO:0000313" key="2">
    <source>
        <dbReference type="EMBL" id="MQW33466.1"/>
    </source>
</evidence>
<gene>
    <name evidence="2" type="ORF">GHK53_11820</name>
</gene>
<evidence type="ECO:0000313" key="3">
    <source>
        <dbReference type="Proteomes" id="UP000429484"/>
    </source>
</evidence>
<keyword evidence="1" id="KW-0812">Transmembrane</keyword>